<keyword evidence="3 11" id="KW-0812">Transmembrane</keyword>
<accession>A0ABN9L522</accession>
<organism evidence="13 14">
    <name type="scientific">Ranitomeya imitator</name>
    <name type="common">mimic poison frog</name>
    <dbReference type="NCBI Taxonomy" id="111125"/>
    <lineage>
        <taxon>Eukaryota</taxon>
        <taxon>Metazoa</taxon>
        <taxon>Chordata</taxon>
        <taxon>Craniata</taxon>
        <taxon>Vertebrata</taxon>
        <taxon>Euteleostomi</taxon>
        <taxon>Amphibia</taxon>
        <taxon>Batrachia</taxon>
        <taxon>Anura</taxon>
        <taxon>Neobatrachia</taxon>
        <taxon>Hyloidea</taxon>
        <taxon>Dendrobatidae</taxon>
        <taxon>Dendrobatinae</taxon>
        <taxon>Ranitomeya</taxon>
    </lineage>
</organism>
<comment type="caution">
    <text evidence="13">The sequence shown here is derived from an EMBL/GenBank/DDBJ whole genome shotgun (WGS) entry which is preliminary data.</text>
</comment>
<keyword evidence="10" id="KW-0807">Transducer</keyword>
<dbReference type="Pfam" id="PF01094">
    <property type="entry name" value="ANF_receptor"/>
    <property type="match status" value="1"/>
</dbReference>
<feature type="transmembrane region" description="Helical" evidence="11">
    <location>
        <begin position="751"/>
        <end position="774"/>
    </location>
</feature>
<dbReference type="Proteomes" id="UP001176940">
    <property type="component" value="Unassembled WGS sequence"/>
</dbReference>
<feature type="transmembrane region" description="Helical" evidence="11">
    <location>
        <begin position="684"/>
        <end position="707"/>
    </location>
</feature>
<comment type="subcellular location">
    <subcellularLocation>
        <location evidence="1">Cell membrane</location>
        <topology evidence="1">Multi-pass membrane protein</topology>
    </subcellularLocation>
</comment>
<feature type="domain" description="G-protein coupled receptors family 3 profile" evidence="12">
    <location>
        <begin position="525"/>
        <end position="789"/>
    </location>
</feature>
<feature type="transmembrane region" description="Helical" evidence="11">
    <location>
        <begin position="596"/>
        <end position="619"/>
    </location>
</feature>
<dbReference type="EMBL" id="CAUEEQ010007999">
    <property type="protein sequence ID" value="CAJ0931713.1"/>
    <property type="molecule type" value="Genomic_DNA"/>
</dbReference>
<dbReference type="Gene3D" id="3.40.50.2300">
    <property type="match status" value="2"/>
</dbReference>
<keyword evidence="5 11" id="KW-1133">Transmembrane helix</keyword>
<keyword evidence="14" id="KW-1185">Reference proteome</keyword>
<dbReference type="InterPro" id="IPR038550">
    <property type="entry name" value="GPCR_3_9-Cys_sf"/>
</dbReference>
<keyword evidence="4" id="KW-0732">Signal</keyword>
<keyword evidence="7 11" id="KW-0472">Membrane</keyword>
<dbReference type="InterPro" id="IPR004073">
    <property type="entry name" value="GPCR_3_vmron_rcpt_2"/>
</dbReference>
<dbReference type="Gene3D" id="2.10.50.30">
    <property type="entry name" value="GPCR, family 3, nine cysteines domain"/>
    <property type="match status" value="1"/>
</dbReference>
<dbReference type="InterPro" id="IPR011500">
    <property type="entry name" value="GPCR_3_9-Cys_dom"/>
</dbReference>
<dbReference type="InterPro" id="IPR017979">
    <property type="entry name" value="GPCR_3_CS"/>
</dbReference>
<feature type="transmembrane region" description="Helical" evidence="11">
    <location>
        <begin position="563"/>
        <end position="584"/>
    </location>
</feature>
<feature type="transmembrane region" description="Helical" evidence="11">
    <location>
        <begin position="719"/>
        <end position="739"/>
    </location>
</feature>
<evidence type="ECO:0000256" key="4">
    <source>
        <dbReference type="ARBA" id="ARBA00022729"/>
    </source>
</evidence>
<protein>
    <recommendedName>
        <fullName evidence="12">G-protein coupled receptors family 3 profile domain-containing protein</fullName>
    </recommendedName>
</protein>
<evidence type="ECO:0000256" key="1">
    <source>
        <dbReference type="ARBA" id="ARBA00004651"/>
    </source>
</evidence>
<evidence type="ECO:0000313" key="14">
    <source>
        <dbReference type="Proteomes" id="UP001176940"/>
    </source>
</evidence>
<dbReference type="PRINTS" id="PR01535">
    <property type="entry name" value="VOMERONASL2R"/>
</dbReference>
<reference evidence="13" key="1">
    <citation type="submission" date="2023-07" db="EMBL/GenBank/DDBJ databases">
        <authorList>
            <person name="Stuckert A."/>
        </authorList>
    </citation>
    <scope>NUCLEOTIDE SEQUENCE</scope>
</reference>
<dbReference type="InterPro" id="IPR001828">
    <property type="entry name" value="ANF_lig-bd_rcpt"/>
</dbReference>
<keyword evidence="2" id="KW-1003">Cell membrane</keyword>
<keyword evidence="6" id="KW-0297">G-protein coupled receptor</keyword>
<dbReference type="CDD" id="cd15283">
    <property type="entry name" value="7tmC_V2R_pheromone"/>
    <property type="match status" value="1"/>
</dbReference>
<evidence type="ECO:0000256" key="7">
    <source>
        <dbReference type="ARBA" id="ARBA00023136"/>
    </source>
</evidence>
<evidence type="ECO:0000313" key="13">
    <source>
        <dbReference type="EMBL" id="CAJ0931713.1"/>
    </source>
</evidence>
<dbReference type="InterPro" id="IPR000068">
    <property type="entry name" value="GPCR_3_Ca_sens_rcpt-rel"/>
</dbReference>
<keyword evidence="8" id="KW-0675">Receptor</keyword>
<evidence type="ECO:0000256" key="9">
    <source>
        <dbReference type="ARBA" id="ARBA00023180"/>
    </source>
</evidence>
<dbReference type="InterPro" id="IPR028082">
    <property type="entry name" value="Peripla_BP_I"/>
</dbReference>
<evidence type="ECO:0000256" key="11">
    <source>
        <dbReference type="SAM" id="Phobius"/>
    </source>
</evidence>
<name>A0ABN9L522_9NEOB</name>
<feature type="transmembrane region" description="Helical" evidence="11">
    <location>
        <begin position="640"/>
        <end position="657"/>
    </location>
</feature>
<dbReference type="InterPro" id="IPR017978">
    <property type="entry name" value="GPCR_3_C"/>
</dbReference>
<evidence type="ECO:0000256" key="8">
    <source>
        <dbReference type="ARBA" id="ARBA00023170"/>
    </source>
</evidence>
<sequence length="793" mass="88039">MVWFHIRYYRDVLGLIFALSEVNGSPNLLPNVTLGFSLVDTCMSELRAVRGVMSLLSGSANPIPDYDCYLQSVKAGIVGDLLSALSLPIARILGVLHYPQISHGATLSSLSNKINFPSFFRTVPSNAFQNIALSQLVGHFGWTWVGMLVVDNDVGIQGAQVIQASMERIGVCIAFLEKIHLSYSARQISSVVQVIKKSTVNVIVLHGPEVHTKALLDALFAEGVTGKIFITSASFGITPGLYSKNTWKVLNGTIGLIPKTGDMPGFESFLLNLSPSDHSSYPFIRVFWEKAFNCKWTNGDRDLQTSDVLDTNDTVQCTGKEELGEKMALLFETNDLSYTYHAYLAVYAYAHALHSLLGCHDGICKKFSDVKPWKVLHHLKKSSFRTWSGEVLTFDADGDLTASYDIINVQVLQNSFNLVKVGKINTESKGGDKITLNISSILWNEQFSHIPSSVCSDQCLPGYRKVPQQGKPVCCYTCLPCSVGEMANNSDAIECLKCPPDQWSNEEKDKCIQKVIEFLTYEEPLGIMLVLMIVIFSALTVCILILFAKHQETPIIKATNRELSYILLVSLMLCFLCCLVFIGQPTQVTCLLRQTFFSMVFCISISSVLAKTIMVILAFKATRLNSPLRKWLGPIIPRHVVGLCSGLQILICSVWLYKSPPFPSLNTQIENHKIIFECNEGQKVFFYMTLGFMGLLAMISFFVAFLAKNLPGTYNEAKLITFSMLVFCCVWISFIPAYLSTSGKYTVAVQVFAILSSSAGLLSCIFLSKCYILLLRPERNSRELLVSGNRSYN</sequence>
<evidence type="ECO:0000256" key="2">
    <source>
        <dbReference type="ARBA" id="ARBA00022475"/>
    </source>
</evidence>
<proteinExistence type="predicted"/>
<feature type="transmembrane region" description="Helical" evidence="11">
    <location>
        <begin position="525"/>
        <end position="547"/>
    </location>
</feature>
<dbReference type="CDD" id="cd06365">
    <property type="entry name" value="PBP1_pheromone_receptor"/>
    <property type="match status" value="1"/>
</dbReference>
<dbReference type="PANTHER" id="PTHR24061">
    <property type="entry name" value="CALCIUM-SENSING RECEPTOR-RELATED"/>
    <property type="match status" value="1"/>
</dbReference>
<dbReference type="PANTHER" id="PTHR24061:SF599">
    <property type="entry name" value="G-PROTEIN COUPLED RECEPTORS FAMILY 3 PROFILE DOMAIN-CONTAINING PROTEIN"/>
    <property type="match status" value="1"/>
</dbReference>
<dbReference type="Pfam" id="PF07562">
    <property type="entry name" value="NCD3G"/>
    <property type="match status" value="1"/>
</dbReference>
<dbReference type="Pfam" id="PF00003">
    <property type="entry name" value="7tm_3"/>
    <property type="match status" value="1"/>
</dbReference>
<evidence type="ECO:0000259" key="12">
    <source>
        <dbReference type="PROSITE" id="PS50259"/>
    </source>
</evidence>
<evidence type="ECO:0000256" key="3">
    <source>
        <dbReference type="ARBA" id="ARBA00022692"/>
    </source>
</evidence>
<dbReference type="PROSITE" id="PS00981">
    <property type="entry name" value="G_PROTEIN_RECEP_F3_3"/>
    <property type="match status" value="1"/>
</dbReference>
<gene>
    <name evidence="13" type="ORF">RIMI_LOCUS4848328</name>
</gene>
<evidence type="ECO:0000256" key="6">
    <source>
        <dbReference type="ARBA" id="ARBA00023040"/>
    </source>
</evidence>
<dbReference type="PRINTS" id="PR00248">
    <property type="entry name" value="GPCRMGR"/>
</dbReference>
<dbReference type="InterPro" id="IPR000337">
    <property type="entry name" value="GPCR_3"/>
</dbReference>
<evidence type="ECO:0000256" key="10">
    <source>
        <dbReference type="ARBA" id="ARBA00023224"/>
    </source>
</evidence>
<dbReference type="PROSITE" id="PS50259">
    <property type="entry name" value="G_PROTEIN_RECEP_F3_4"/>
    <property type="match status" value="1"/>
</dbReference>
<evidence type="ECO:0000256" key="5">
    <source>
        <dbReference type="ARBA" id="ARBA00022989"/>
    </source>
</evidence>
<dbReference type="SUPFAM" id="SSF53822">
    <property type="entry name" value="Periplasmic binding protein-like I"/>
    <property type="match status" value="1"/>
</dbReference>
<keyword evidence="9" id="KW-0325">Glycoprotein</keyword>